<reference evidence="4" key="1">
    <citation type="journal article" date="2021" name="Genome Biol. Evol.">
        <title>A High-Quality Reference Genome for a Parasitic Bivalve with Doubly Uniparental Inheritance (Bivalvia: Unionida).</title>
        <authorList>
            <person name="Smith C.H."/>
        </authorList>
    </citation>
    <scope>NUCLEOTIDE SEQUENCE</scope>
    <source>
        <strain evidence="4">CHS0354</strain>
    </source>
</reference>
<evidence type="ECO:0008006" key="6">
    <source>
        <dbReference type="Google" id="ProtNLM"/>
    </source>
</evidence>
<feature type="compositionally biased region" description="Polar residues" evidence="1">
    <location>
        <begin position="236"/>
        <end position="265"/>
    </location>
</feature>
<protein>
    <recommendedName>
        <fullName evidence="6">VWFA domain-containing protein</fullName>
    </recommendedName>
</protein>
<keyword evidence="5" id="KW-1185">Reference proteome</keyword>
<reference evidence="4" key="3">
    <citation type="submission" date="2023-05" db="EMBL/GenBank/DDBJ databases">
        <authorList>
            <person name="Smith C.H."/>
        </authorList>
    </citation>
    <scope>NUCLEOTIDE SEQUENCE</scope>
    <source>
        <strain evidence="4">CHS0354</strain>
        <tissue evidence="4">Mantle</tissue>
    </source>
</reference>
<organism evidence="4 5">
    <name type="scientific">Potamilus streckersoni</name>
    <dbReference type="NCBI Taxonomy" id="2493646"/>
    <lineage>
        <taxon>Eukaryota</taxon>
        <taxon>Metazoa</taxon>
        <taxon>Spiralia</taxon>
        <taxon>Lophotrochozoa</taxon>
        <taxon>Mollusca</taxon>
        <taxon>Bivalvia</taxon>
        <taxon>Autobranchia</taxon>
        <taxon>Heteroconchia</taxon>
        <taxon>Palaeoheterodonta</taxon>
        <taxon>Unionida</taxon>
        <taxon>Unionoidea</taxon>
        <taxon>Unionidae</taxon>
        <taxon>Ambleminae</taxon>
        <taxon>Lampsilini</taxon>
        <taxon>Potamilus</taxon>
    </lineage>
</organism>
<keyword evidence="3" id="KW-0732">Signal</keyword>
<accession>A0AAE0T665</accession>
<feature type="signal peptide" evidence="3">
    <location>
        <begin position="1"/>
        <end position="23"/>
    </location>
</feature>
<keyword evidence="2" id="KW-1133">Transmembrane helix</keyword>
<evidence type="ECO:0000256" key="2">
    <source>
        <dbReference type="SAM" id="Phobius"/>
    </source>
</evidence>
<feature type="compositionally biased region" description="Polar residues" evidence="1">
    <location>
        <begin position="195"/>
        <end position="204"/>
    </location>
</feature>
<feature type="compositionally biased region" description="Polar residues" evidence="1">
    <location>
        <begin position="356"/>
        <end position="367"/>
    </location>
</feature>
<dbReference type="EMBL" id="JAEAOA010000186">
    <property type="protein sequence ID" value="KAK3604218.1"/>
    <property type="molecule type" value="Genomic_DNA"/>
</dbReference>
<feature type="region of interest" description="Disordered" evidence="1">
    <location>
        <begin position="347"/>
        <end position="367"/>
    </location>
</feature>
<feature type="transmembrane region" description="Helical" evidence="2">
    <location>
        <begin position="282"/>
        <end position="303"/>
    </location>
</feature>
<evidence type="ECO:0000313" key="4">
    <source>
        <dbReference type="EMBL" id="KAK3604218.1"/>
    </source>
</evidence>
<sequence length="650" mass="72239">MKKRLYALLILNLLLLFSGLSVAQEPGVNAGNAPAPGKGGQYLYMLLIDESGSMKNRGITTLREIKPILEEHYLEGSNIMVRKFSDLVVGDYDYRPYEATLLNEIIGYVVNYGQNSVIYDSLYLAEKNTRKIADRNDGINEKSKISAAVLYKSIAEYKVPIILITSGGNRKVPQEFKDIIRSSGGNIYSPGDFVNMSTPPEIQKQSGTSSNNSSGAGQQNLLEEQESKPGKIIFSNPDTSGNESESVKSESASNEIAGTASQPETGLSGLWTDANGNPTVSLWWLILLLLILLLLLLFLFFWFRKKQRKTSAGEGEFDMSRYDLGDDYRPDAALAAANERFGDGAYDGMGQDNDTHPGNDSVRSYSKNDLFSRGLDTDNIDKKVKNRADIIRQSKNKMRKNSPLSENGLEDPFPSGFNPDVFIISPVRPVFKASHFGSPSQTEEQVMQLQTAVDNILNGQYISPVNIELLKYIASGAVNPVAFVYAVTKRKALNFIGKFPASFSKLEEKNKAVASEMLCVILGACGFEYDGVPEDLNWIESCRLNADTLPAVAPNKDELTLMIENAIKSHMERPVKVSFTYDGEPHTEYIGASFFNRLVFFSKTIYSINKTIEIKSPDFDFTSVCLFSQSQYYRSPGIYRYELKIVNQKS</sequence>
<keyword evidence="2" id="KW-0472">Membrane</keyword>
<evidence type="ECO:0000256" key="1">
    <source>
        <dbReference type="SAM" id="MobiDB-lite"/>
    </source>
</evidence>
<evidence type="ECO:0000313" key="5">
    <source>
        <dbReference type="Proteomes" id="UP001195483"/>
    </source>
</evidence>
<comment type="caution">
    <text evidence="4">The sequence shown here is derived from an EMBL/GenBank/DDBJ whole genome shotgun (WGS) entry which is preliminary data.</text>
</comment>
<reference evidence="4" key="2">
    <citation type="journal article" date="2021" name="Genome Biol. Evol.">
        <title>Developing a high-quality reference genome for a parasitic bivalve with doubly uniparental inheritance (Bivalvia: Unionida).</title>
        <authorList>
            <person name="Smith C.H."/>
        </authorList>
    </citation>
    <scope>NUCLEOTIDE SEQUENCE</scope>
    <source>
        <strain evidence="4">CHS0354</strain>
        <tissue evidence="4">Mantle</tissue>
    </source>
</reference>
<feature type="chain" id="PRO_5042031836" description="VWFA domain-containing protein" evidence="3">
    <location>
        <begin position="24"/>
        <end position="650"/>
    </location>
</feature>
<feature type="region of interest" description="Disordered" evidence="1">
    <location>
        <begin position="190"/>
        <end position="266"/>
    </location>
</feature>
<gene>
    <name evidence="4" type="ORF">CHS0354_002026</name>
</gene>
<feature type="compositionally biased region" description="Low complexity" evidence="1">
    <location>
        <begin position="205"/>
        <end position="220"/>
    </location>
</feature>
<proteinExistence type="predicted"/>
<dbReference type="AlphaFoldDB" id="A0AAE0T665"/>
<keyword evidence="2" id="KW-0812">Transmembrane</keyword>
<dbReference type="Proteomes" id="UP001195483">
    <property type="component" value="Unassembled WGS sequence"/>
</dbReference>
<evidence type="ECO:0000256" key="3">
    <source>
        <dbReference type="SAM" id="SignalP"/>
    </source>
</evidence>
<name>A0AAE0T665_9BIVA</name>